<feature type="compositionally biased region" description="Basic and acidic residues" evidence="2">
    <location>
        <begin position="2033"/>
        <end position="2042"/>
    </location>
</feature>
<feature type="region of interest" description="Disordered" evidence="2">
    <location>
        <begin position="3589"/>
        <end position="3689"/>
    </location>
</feature>
<feature type="region of interest" description="Disordered" evidence="2">
    <location>
        <begin position="3852"/>
        <end position="3977"/>
    </location>
</feature>
<feature type="compositionally biased region" description="Acidic residues" evidence="2">
    <location>
        <begin position="331"/>
        <end position="340"/>
    </location>
</feature>
<feature type="compositionally biased region" description="Polar residues" evidence="2">
    <location>
        <begin position="3102"/>
        <end position="3114"/>
    </location>
</feature>
<feature type="compositionally biased region" description="Acidic residues" evidence="2">
    <location>
        <begin position="3563"/>
        <end position="3579"/>
    </location>
</feature>
<evidence type="ECO:0000256" key="1">
    <source>
        <dbReference type="SAM" id="Coils"/>
    </source>
</evidence>
<feature type="compositionally biased region" description="Basic and acidic residues" evidence="2">
    <location>
        <begin position="3634"/>
        <end position="3647"/>
    </location>
</feature>
<feature type="compositionally biased region" description="Basic and acidic residues" evidence="2">
    <location>
        <begin position="2570"/>
        <end position="2591"/>
    </location>
</feature>
<feature type="region of interest" description="Disordered" evidence="2">
    <location>
        <begin position="4217"/>
        <end position="4240"/>
    </location>
</feature>
<feature type="compositionally biased region" description="Polar residues" evidence="2">
    <location>
        <begin position="1651"/>
        <end position="1660"/>
    </location>
</feature>
<organism evidence="3">
    <name type="scientific">Rhipicephalus appendiculatus</name>
    <name type="common">Brown ear tick</name>
    <dbReference type="NCBI Taxonomy" id="34631"/>
    <lineage>
        <taxon>Eukaryota</taxon>
        <taxon>Metazoa</taxon>
        <taxon>Ecdysozoa</taxon>
        <taxon>Arthropoda</taxon>
        <taxon>Chelicerata</taxon>
        <taxon>Arachnida</taxon>
        <taxon>Acari</taxon>
        <taxon>Parasitiformes</taxon>
        <taxon>Ixodida</taxon>
        <taxon>Ixodoidea</taxon>
        <taxon>Ixodidae</taxon>
        <taxon>Rhipicephalinae</taxon>
        <taxon>Rhipicephalus</taxon>
        <taxon>Rhipicephalus</taxon>
    </lineage>
</organism>
<feature type="region of interest" description="Disordered" evidence="2">
    <location>
        <begin position="2288"/>
        <end position="2307"/>
    </location>
</feature>
<feature type="coiled-coil region" evidence="1">
    <location>
        <begin position="4131"/>
        <end position="4200"/>
    </location>
</feature>
<dbReference type="EMBL" id="GEDV01010426">
    <property type="protein sequence ID" value="JAP78131.1"/>
    <property type="molecule type" value="Transcribed_RNA"/>
</dbReference>
<feature type="compositionally biased region" description="Basic and acidic residues" evidence="2">
    <location>
        <begin position="3611"/>
        <end position="3620"/>
    </location>
</feature>
<protein>
    <submittedName>
        <fullName evidence="3">Mucin</fullName>
    </submittedName>
</protein>
<evidence type="ECO:0000256" key="2">
    <source>
        <dbReference type="SAM" id="MobiDB-lite"/>
    </source>
</evidence>
<feature type="region of interest" description="Disordered" evidence="2">
    <location>
        <begin position="2488"/>
        <end position="2667"/>
    </location>
</feature>
<feature type="region of interest" description="Disordered" evidence="2">
    <location>
        <begin position="329"/>
        <end position="357"/>
    </location>
</feature>
<feature type="compositionally biased region" description="Low complexity" evidence="2">
    <location>
        <begin position="1611"/>
        <end position="1633"/>
    </location>
</feature>
<feature type="compositionally biased region" description="Polar residues" evidence="2">
    <location>
        <begin position="3049"/>
        <end position="3064"/>
    </location>
</feature>
<feature type="compositionally biased region" description="Basic and acidic residues" evidence="2">
    <location>
        <begin position="464"/>
        <end position="488"/>
    </location>
</feature>
<feature type="compositionally biased region" description="Basic and acidic residues" evidence="2">
    <location>
        <begin position="2347"/>
        <end position="2367"/>
    </location>
</feature>
<feature type="compositionally biased region" description="Acidic residues" evidence="2">
    <location>
        <begin position="1216"/>
        <end position="1225"/>
    </location>
</feature>
<accession>A0A131YJN2</accession>
<feature type="compositionally biased region" description="Basic and acidic residues" evidence="2">
    <location>
        <begin position="3589"/>
        <end position="3604"/>
    </location>
</feature>
<name>A0A131YJN2_RHIAP</name>
<feature type="compositionally biased region" description="Basic and acidic residues" evidence="2">
    <location>
        <begin position="3487"/>
        <end position="3530"/>
    </location>
</feature>
<feature type="compositionally biased region" description="Polar residues" evidence="2">
    <location>
        <begin position="3622"/>
        <end position="3633"/>
    </location>
</feature>
<feature type="compositionally biased region" description="Basic and acidic residues" evidence="2">
    <location>
        <begin position="1762"/>
        <end position="1777"/>
    </location>
</feature>
<feature type="compositionally biased region" description="Basic and acidic residues" evidence="2">
    <location>
        <begin position="4299"/>
        <end position="4308"/>
    </location>
</feature>
<feature type="compositionally biased region" description="Gly residues" evidence="2">
    <location>
        <begin position="2897"/>
        <end position="2910"/>
    </location>
</feature>
<feature type="compositionally biased region" description="Polar residues" evidence="2">
    <location>
        <begin position="3144"/>
        <end position="3153"/>
    </location>
</feature>
<keyword evidence="1" id="KW-0175">Coiled coil</keyword>
<feature type="region of interest" description="Disordered" evidence="2">
    <location>
        <begin position="4276"/>
        <end position="4318"/>
    </location>
</feature>
<feature type="compositionally biased region" description="Acidic residues" evidence="2">
    <location>
        <begin position="2490"/>
        <end position="2499"/>
    </location>
</feature>
<feature type="compositionally biased region" description="Basic and acidic residues" evidence="2">
    <location>
        <begin position="2610"/>
        <end position="2620"/>
    </location>
</feature>
<feature type="compositionally biased region" description="Polar residues" evidence="2">
    <location>
        <begin position="874"/>
        <end position="885"/>
    </location>
</feature>
<feature type="compositionally biased region" description="Basic and acidic residues" evidence="2">
    <location>
        <begin position="1205"/>
        <end position="1215"/>
    </location>
</feature>
<feature type="region of interest" description="Disordered" evidence="2">
    <location>
        <begin position="1035"/>
        <end position="1303"/>
    </location>
</feature>
<feature type="region of interest" description="Disordered" evidence="2">
    <location>
        <begin position="3465"/>
        <end position="3544"/>
    </location>
</feature>
<feature type="compositionally biased region" description="Polar residues" evidence="2">
    <location>
        <begin position="1237"/>
        <end position="1246"/>
    </location>
</feature>
<feature type="compositionally biased region" description="Basic and acidic residues" evidence="2">
    <location>
        <begin position="2297"/>
        <end position="2307"/>
    </location>
</feature>
<feature type="compositionally biased region" description="Polar residues" evidence="2">
    <location>
        <begin position="2952"/>
        <end position="2992"/>
    </location>
</feature>
<feature type="compositionally biased region" description="Polar residues" evidence="2">
    <location>
        <begin position="3121"/>
        <end position="3130"/>
    </location>
</feature>
<feature type="compositionally biased region" description="Basic and acidic residues" evidence="2">
    <location>
        <begin position="1387"/>
        <end position="1402"/>
    </location>
</feature>
<feature type="compositionally biased region" description="Polar residues" evidence="2">
    <location>
        <begin position="2399"/>
        <end position="2413"/>
    </location>
</feature>
<feature type="compositionally biased region" description="Low complexity" evidence="2">
    <location>
        <begin position="1973"/>
        <end position="1984"/>
    </location>
</feature>
<feature type="compositionally biased region" description="Polar residues" evidence="2">
    <location>
        <begin position="3193"/>
        <end position="3209"/>
    </location>
</feature>
<feature type="compositionally biased region" description="Basic and acidic residues" evidence="2">
    <location>
        <begin position="1248"/>
        <end position="1278"/>
    </location>
</feature>
<feature type="region of interest" description="Disordered" evidence="2">
    <location>
        <begin position="2344"/>
        <end position="2454"/>
    </location>
</feature>
<feature type="region of interest" description="Disordered" evidence="2">
    <location>
        <begin position="215"/>
        <end position="247"/>
    </location>
</feature>
<feature type="compositionally biased region" description="Polar residues" evidence="2">
    <location>
        <begin position="784"/>
        <end position="805"/>
    </location>
</feature>
<feature type="region of interest" description="Disordered" evidence="2">
    <location>
        <begin position="2871"/>
        <end position="3238"/>
    </location>
</feature>
<feature type="region of interest" description="Disordered" evidence="2">
    <location>
        <begin position="3562"/>
        <end position="3581"/>
    </location>
</feature>
<feature type="compositionally biased region" description="Polar residues" evidence="2">
    <location>
        <begin position="1283"/>
        <end position="1302"/>
    </location>
</feature>
<feature type="region of interest" description="Disordered" evidence="2">
    <location>
        <begin position="2793"/>
        <end position="2812"/>
    </location>
</feature>
<feature type="compositionally biased region" description="Basic and acidic residues" evidence="2">
    <location>
        <begin position="1087"/>
        <end position="1097"/>
    </location>
</feature>
<sequence>MALNRLKACGGLQPVPEESAANGTTAAANPDATAAAAALPVNLLEHCVKNADGTNPNNAGVTTGRSLRRWCSEDAATERPPPDNVPEKEFRIWFPRAEVSHEDSTDRASSDWRTFREYRYTECSRAGRLEKTLSVDEVYKNKDSPGTLATTVRQPTSAFHCVSCSSKDEDKGGSLGEEGDGRCRMLSSTKSELFREHRGQVLSRLIDDDFSTWERSPQPLETWKPKFSQDPGTVETGRWEKEARTSSVCQTNTEKVAFEGDDFAKKRRSSDVPSSDVGGLSSTPASRSLSDGDVKSGSHLSVSAGVRDASLVSVDDEFDDSKCTYVKVDSVDSEVEDENGAEDRETVIGAPSPDELGYIAEEPEEEADETTEISEVQKSFSTTTSVAAKTESSSVLSSATECRHQESLSSKLDVIESSMTDQKGDGLRFNGNTLDAAARLTADLDALVDGKSLKCHSEDSIDNENVRRISHGQEEQKDRADAAPRLDDLSDAETNESDTKSMESVISVKGGAVILPNTNGQSSEVVLADTIARSANGNGNNLGTVEMFGTSDRLNQELILNETVNITKSTDVAKSQENPRKTSKHASVLDSESTSSTGVFHHETCRAENKSDQFSVHAGDLQGAKHAHKDLTESLDSIVRKNERVFGEASLSRREELRNFEDSHELTKDAAAHILHVSESIEEALNNTSKTVVRSVTSKCTLNNEQEASVQIVKEHTSTVDECNRNESGPSASELPERSSIEAPGLKQHEFSQLLKAGTLTEESAFESATRLTSVDEVSEKTQESVTSITDDSLLSRDVASTNKASVEKDGDQRENPDASRGLKNGVEKILEIGDVLKQDTYRSTEMRFLANTEVEAHNILMCFTDDEEPWKQTSKTVSSVPNDSPSRKSVLDDDVTADVKNRDEHLGEKGIREFREHVIERFDNLALKNSRGFQAESVSVLDHSQVPNASPNKIQDSGGIVEKGSVAGNDENIPTILADEHHLFKEPAISSVEGQEGTGVMSTVTSSVHEESSLSSSIKVSMLKDVIALNRTDDETSVDDVSLQDDNDQGFESLPCDQTLDSEDLNDEQVRDESDDPKNIPPADNHSNKSADKLTELLDELVGPEKASPIRLKHETAVQTSSTEATDQKNEAFPEPELRSRISKDDVDNEGTSVESSVNGSALDEKLHPVSATSSEIEEHEETKLQSTEKNSGEGDSAVTGKHNITETAERNGDSEDIYVEGIEENTTKTSDPHSIDTSTSQQNLLEKGEEAGAHDETSEELASEHSGNRTTGDDKIGQVVDDTSVNGSQKIAGPTESSEGNEIFEELVTEKHVSWSGSDEIIELKEEHFMKESIAISSPHESSLRHETSEGLPSDESVNHSTSDSEIVKLDAGLSQTKLPNIAVPDKESVREETSEESGRGRSTHPSSSDVEVTEAKTLVEEISELVDSGASVPNEVSEGSEGGPPLSLSTITDITVIEADIPVSEISERIVPNDMSMRGELIEVCADEEPPSQSTGNKDVTRVGEEALTELMSNDLRTLSKDPDAAASEKPVAQIADDERATNFEADFSVSEFPEMAVSNELRVQSKTLVVLASEELANQRSTNVDVTDVKAEMSGGEVPEIVVITEASEVSETSEASASEATANESTNEQITKVEPHSAISELSEIAFSSESSAQSKAPHVPASEEYGNHDNITIEVPKVGEDVSIGEVAVTAASTESIGTKETAEEPASNAPVDHSTNEKITGAEQDTSVCELPDEAFSGKMSAQSKASDLLASDEPGNHDKVNIDATKENAEMSAGDVPDIAASAGPFERNGKPEQPASETPVDESSNDEITRAQQDASAFEWPGRPFSSKLSVQVKTPDALASEEPINGSADKHVVTEENAKTLVSQLPEILVSYEPNVKNTYDEFVNGETSCPGASGTEVTKETSFGEVPGTVVSTAASALCETPKESASESPVNQNNKQEEPNMTESGASVGESPATAAFNEASLQSKSSGQSSSEETRDHTDDDNWNTNAEIDISVTELPEIVASNETTTRSKSPEESASGEATHHSITDDVVEMKEDTTASKFSVVAIIGDASVQNISGKGECEEPAKESSGDNDVIKAKAETSNELLDIGMCNEECVKDNTSEESTSGGKPVNQNTSIEQLAKVDAKTLESEFTNIAVCNEVIIQSRITENLTGGEVVRQNVGDDNTEVEEQISSNVLRDVAVPDKDNVQSKTSKEPEIAAVENEDPNGVAIIEAKSEAVDSGSSDILPPNEDLTLNAAAEESASEEILRGTKGYVEIATVKENMPISKVPEINMPSEPIVRSKSPPELKSDGDVKDSIIFKDTTDVKAGRSVKETPVFATPNEASVEIGVAEELTSKENSPRMSIDNEHVETKSEISASVLPEIAEPHHQNVQTSEELASEEPVTGNGNESYATGVTPGTSADKFPERGETTKGPGFDDPNNSLSEVAETCLESETKEDTNHSIIVDGVAAQEQVGAALECTSLKSNTAKRFANADSCDELDEDNETASTGAESVESDTIEQVRSDDATQDDSIEEVDKSFKDTTRGSLEDITRERVQINDSRDSHVLNNQEQNVGEDAHETSAEEESLYHLADDTKKPSRHTSTSEGSVLETVPAEFRETTEDQHTTELANGSEAVSNSLLGEENGGTSEAPSKGGYARTPEPEKSTCEGTESRVVAPEQFATEELANVSDEFEVPTRLATTRSELEKGDALDPEISASQNIVATMPSTAEAYNLTMAGSSVNYHFAQETQDDRSSLLAYAEEVVSTVLSMCITYLEENDQEWRTVELAGTNRRELNADMESTTEEKGIKTTSGDDGEEYKISLPHLDFANKRSSTSGDPFEPIVSRQSVFEEAEPLTGHQYVNTNRDPNEAVIIAPVRAEEARSPDEVLNSPLIGEKKDEVGGGGGDDVTTGGTGKTDETATSSKTAESVETDVPLNSAEDAGLSQVTEEHHDGDASDNSASISEALTEDAGSSETHSSTSGANRNQLPDQAVVQSDQSEEVRREEEKPVVARVLDAASSDSPAEMSETRRYFVERENKDDSEEPEHSIAMTAPLTNQESQLHENSFTESAARVSGKCPERSASAIEARRGDESKEKEEAEHETAANSFSESSVTTGSVKTEDSGKSLSEYSTRASKQESDTAPANEVNKGNNGSSSACEADVENVPNNELNETRSLDAQHTVADSNNNTQEGREETASQVEVFQESSRPSDIPQNAEDGNQDWDIREEAKKTSVPDSHDASSQDVFTEVAVNNEDNKTNEFCTDTYYDGSARQNDRYVFKHESSTVVDNDMESLGALSTVYESSLEYVRSCTDEHISASEFTATLSGDFNTAGEAMNSKIVSLKHSTTVGGVFETDEHSDEEKAEQNSKESVQLLSNAGAENESTRDVEKAMKDPAVLPGFVPEETAEAIGKPVDTNDSLPCEIQTNAQEAKETNISEAFNDGTTTREASNENVAVMKDMGVPLQVREEVGEKQDIPQSNSCRYVTEDTSDEKKPRGLKARSLDEEYTKSHEKEQRGLKARSLDEENIKRRDTSVLDDSANDVVPEVHERKIENAYESLQENRQALEQDEVATMDFSDEDERSLEDMRAHEHVVSVDVHEIPTLHESDDVGNAETAKESEREKTILNGSSSVVTTTDVADKEDNNATEKTNRTQQDVEVPVQKVEVGTEETTAMTTQDHVENSDAEGLSEKPQRTIGAIKTAVMVHDETKLEALECSEDLLQSVATEADFPSDIYEHADDDTDAGIGETNGEQPAEGLPLASDYVQSTHGDQRVPTEEHEGLDQVDASNQAKQRDEDAEVPHNRSSCDAVEDAIVPEHIQSPSNKSSTESESVSEKQDVVSNGGLKCAVEDFTRLISPDGDDIQASKKKGDEKGRIHDAAVIAEPSDDKVDSEVAEGERGDKNRERNAAGAKEDRKADNGDQEDSLKTDSSESFDLSAAGAEDNDSGSRNVKENTTHQVTEAVEQSERTEGGATGDQVRSTRIFQKTVKRTESTRTVRRTRSFLPYTKWIRGETRQRARQETRDEDDATEPVEETLVAPQQAFPAMSIPRRGLCPMPESSPGNVCSVAVQAFPSVVDQGVQVEFDEPDCITRLVELQIAMNEQEEVRRQDMKAACELVEKLEAMQLSESLMRTQLRAMDAERREQSAREARLRDELTAWQETVQQQQLLLQQLKEDLDDTEDTLAAQRQEANRLREQMLVLQESCDSGLLMVDVLGRADKEVQTPDGGQQSLPSSSPYKGIRLDNPSPVYLDQLSQHRRLSALVSSQLEATANRIAQLRREAATNRPRGSTIDDYVQDLAVRTPDDLTRRPDASPSESASGT</sequence>
<feature type="region of interest" description="Disordered" evidence="2">
    <location>
        <begin position="464"/>
        <end position="502"/>
    </location>
</feature>
<feature type="compositionally biased region" description="Basic and acidic residues" evidence="2">
    <location>
        <begin position="3022"/>
        <end position="3034"/>
    </location>
</feature>
<feature type="compositionally biased region" description="Polar residues" evidence="2">
    <location>
        <begin position="1938"/>
        <end position="1957"/>
    </location>
</feature>
<feature type="compositionally biased region" description="Basic and acidic residues" evidence="2">
    <location>
        <begin position="3082"/>
        <end position="3099"/>
    </location>
</feature>
<feature type="region of interest" description="Disordered" evidence="2">
    <location>
        <begin position="570"/>
        <end position="595"/>
    </location>
</feature>
<feature type="region of interest" description="Disordered" evidence="2">
    <location>
        <begin position="260"/>
        <end position="298"/>
    </location>
</feature>
<feature type="region of interest" description="Disordered" evidence="2">
    <location>
        <begin position="3351"/>
        <end position="3384"/>
    </location>
</feature>
<proteinExistence type="predicted"/>
<feature type="compositionally biased region" description="Basic and acidic residues" evidence="2">
    <location>
        <begin position="3674"/>
        <end position="3689"/>
    </location>
</feature>
<feature type="compositionally biased region" description="Polar residues" evidence="2">
    <location>
        <begin position="4222"/>
        <end position="4233"/>
    </location>
</feature>
<feature type="compositionally biased region" description="Basic and acidic residues" evidence="2">
    <location>
        <begin position="3882"/>
        <end position="3926"/>
    </location>
</feature>
<feature type="region of interest" description="Disordered" evidence="2">
    <location>
        <begin position="1611"/>
        <end position="1835"/>
    </location>
</feature>
<feature type="compositionally biased region" description="Basic and acidic residues" evidence="2">
    <location>
        <begin position="1127"/>
        <end position="1147"/>
    </location>
</feature>
<feature type="compositionally biased region" description="Basic and acidic residues" evidence="2">
    <location>
        <begin position="3860"/>
        <end position="3874"/>
    </location>
</feature>
<feature type="region of interest" description="Disordered" evidence="2">
    <location>
        <begin position="874"/>
        <end position="893"/>
    </location>
</feature>
<feature type="compositionally biased region" description="Low complexity" evidence="2">
    <location>
        <begin position="3817"/>
        <end position="3827"/>
    </location>
</feature>
<feature type="compositionally biased region" description="Polar residues" evidence="2">
    <location>
        <begin position="280"/>
        <end position="289"/>
    </location>
</feature>
<feature type="region of interest" description="Disordered" evidence="2">
    <location>
        <begin position="767"/>
        <end position="823"/>
    </location>
</feature>
<reference evidence="3" key="1">
    <citation type="journal article" date="2016" name="Ticks Tick Borne Dis.">
        <title>De novo assembly and annotation of the salivary gland transcriptome of Rhipicephalus appendiculatus male and female ticks during blood feeding.</title>
        <authorList>
            <person name="de Castro M.H."/>
            <person name="de Klerk D."/>
            <person name="Pienaar R."/>
            <person name="Latif A.A."/>
            <person name="Rees D.J."/>
            <person name="Mans B.J."/>
        </authorList>
    </citation>
    <scope>NUCLEOTIDE SEQUENCE</scope>
    <source>
        <tissue evidence="3">Salivary glands</tissue>
    </source>
</reference>
<feature type="compositionally biased region" description="Polar residues" evidence="2">
    <location>
        <begin position="1151"/>
        <end position="1161"/>
    </location>
</feature>
<feature type="compositionally biased region" description="Basic and acidic residues" evidence="2">
    <location>
        <begin position="2529"/>
        <end position="2559"/>
    </location>
</feature>
<feature type="compositionally biased region" description="Basic and acidic residues" evidence="2">
    <location>
        <begin position="1069"/>
        <end position="1079"/>
    </location>
</feature>
<evidence type="ECO:0000313" key="3">
    <source>
        <dbReference type="EMBL" id="JAP78131.1"/>
    </source>
</evidence>
<feature type="compositionally biased region" description="Basic and acidic residues" evidence="2">
    <location>
        <begin position="3219"/>
        <end position="3237"/>
    </location>
</feature>
<feature type="compositionally biased region" description="Polar residues" evidence="2">
    <location>
        <begin position="2621"/>
        <end position="2645"/>
    </location>
</feature>
<feature type="compositionally biased region" description="Basic and acidic residues" evidence="2">
    <location>
        <begin position="3766"/>
        <end position="3778"/>
    </location>
</feature>
<feature type="compositionally biased region" description="Basic and acidic residues" evidence="2">
    <location>
        <begin position="3788"/>
        <end position="3798"/>
    </location>
</feature>
<feature type="region of interest" description="Disordered" evidence="2">
    <location>
        <begin position="1"/>
        <end position="27"/>
    </location>
</feature>
<feature type="region of interest" description="Disordered" evidence="2">
    <location>
        <begin position="3727"/>
        <end position="3840"/>
    </location>
</feature>
<feature type="region of interest" description="Disordered" evidence="2">
    <location>
        <begin position="717"/>
        <end position="739"/>
    </location>
</feature>
<feature type="compositionally biased region" description="Acidic residues" evidence="2">
    <location>
        <begin position="1036"/>
        <end position="1050"/>
    </location>
</feature>
<feature type="region of interest" description="Disordered" evidence="2">
    <location>
        <begin position="1335"/>
        <end position="1451"/>
    </location>
</feature>
<feature type="compositionally biased region" description="Basic and acidic residues" evidence="2">
    <location>
        <begin position="2995"/>
        <end position="3005"/>
    </location>
</feature>
<feature type="compositionally biased region" description="Polar residues" evidence="2">
    <location>
        <begin position="3174"/>
        <end position="3186"/>
    </location>
</feature>
<feature type="compositionally biased region" description="Basic and acidic residues" evidence="2">
    <location>
        <begin position="806"/>
        <end position="818"/>
    </location>
</feature>
<feature type="region of interest" description="Disordered" evidence="2">
    <location>
        <begin position="1897"/>
        <end position="2042"/>
    </location>
</feature>